<keyword evidence="8" id="KW-0418">Kinase</keyword>
<comment type="catalytic activity">
    <reaction evidence="12">
        <text>L-threonyl-[protein] + ATP = O-phospho-L-threonyl-[protein] + ADP + H(+)</text>
        <dbReference type="Rhea" id="RHEA:46608"/>
        <dbReference type="Rhea" id="RHEA-COMP:11060"/>
        <dbReference type="Rhea" id="RHEA-COMP:11605"/>
        <dbReference type="ChEBI" id="CHEBI:15378"/>
        <dbReference type="ChEBI" id="CHEBI:30013"/>
        <dbReference type="ChEBI" id="CHEBI:30616"/>
        <dbReference type="ChEBI" id="CHEBI:61977"/>
        <dbReference type="ChEBI" id="CHEBI:456216"/>
        <dbReference type="EC" id="2.7.11.1"/>
    </reaction>
</comment>
<dbReference type="Proteomes" id="UP000265566">
    <property type="component" value="Chromosome 2"/>
</dbReference>
<dbReference type="EC" id="2.7.11.1" evidence="2"/>
<dbReference type="AlphaFoldDB" id="A0A396JLH5"/>
<feature type="domain" description="Protein kinase" evidence="17">
    <location>
        <begin position="184"/>
        <end position="433"/>
    </location>
</feature>
<accession>A0A396JLH5</accession>
<organism evidence="18 19">
    <name type="scientific">Medicago truncatula</name>
    <name type="common">Barrel medic</name>
    <name type="synonym">Medicago tribuloides</name>
    <dbReference type="NCBI Taxonomy" id="3880"/>
    <lineage>
        <taxon>Eukaryota</taxon>
        <taxon>Viridiplantae</taxon>
        <taxon>Streptophyta</taxon>
        <taxon>Embryophyta</taxon>
        <taxon>Tracheophyta</taxon>
        <taxon>Spermatophyta</taxon>
        <taxon>Magnoliopsida</taxon>
        <taxon>eudicotyledons</taxon>
        <taxon>Gunneridae</taxon>
        <taxon>Pentapetalae</taxon>
        <taxon>rosids</taxon>
        <taxon>fabids</taxon>
        <taxon>Fabales</taxon>
        <taxon>Fabaceae</taxon>
        <taxon>Papilionoideae</taxon>
        <taxon>50 kb inversion clade</taxon>
        <taxon>NPAAA clade</taxon>
        <taxon>Hologalegina</taxon>
        <taxon>IRL clade</taxon>
        <taxon>Trifolieae</taxon>
        <taxon>Medicago</taxon>
    </lineage>
</organism>
<keyword evidence="4" id="KW-0723">Serine/threonine-protein kinase</keyword>
<feature type="signal peptide" evidence="16">
    <location>
        <begin position="1"/>
        <end position="20"/>
    </location>
</feature>
<comment type="caution">
    <text evidence="18">The sequence shown here is derived from an EMBL/GenBank/DDBJ whole genome shotgun (WGS) entry which is preliminary data.</text>
</comment>
<name>A0A396JLH5_MEDTR</name>
<evidence type="ECO:0000256" key="14">
    <source>
        <dbReference type="PROSITE-ProRule" id="PRU10141"/>
    </source>
</evidence>
<dbReference type="Gene3D" id="1.10.510.10">
    <property type="entry name" value="Transferase(Phosphotransferase) domain 1"/>
    <property type="match status" value="1"/>
</dbReference>
<proteinExistence type="predicted"/>
<sequence>MQLLWWIRLLLLIMIQLLLYLNISTCKLSSKDLLNFKGLLEAGPQQLGCDIVKHPCQMQWPCLDCSKQNEPGRVKENIDKNNDTPILAKEAQVKKPGGGRVAVIAGGAGAALTIIVIAVIICICLRRCKRFKKQPSDSASSVPSQAVEMGRINNSQYVNAFSPHYMQNTRLLTILEIEQATGKFNQSNIIGEGRFGFVYKGLLQDGSFVAIKRRLFALTRDFIPEVKQIAQIHHIHLVKLIGYYDDSYQQLLVYEYLPNGNVGNHLYDSEGLPIGKLNLQRRVSIALGASKGLEHLHSLVPPLLHTNFSTRNVLLDENYTAKVSDYGFFKLQTEIDQAGSSSNVDYFHDPELSLSQNYSEESDVYSFGVFLLELISGCEAYNRNMSNPYESLVFEAKYSSDLEKFIDKALGEQEKHGARRIMKLALLCVDVILRRPSMAHIVQELERIQRDIAPLYSENNEEIGVVKLGSELFKQAS</sequence>
<dbReference type="GO" id="GO:0005886">
    <property type="term" value="C:plasma membrane"/>
    <property type="evidence" value="ECO:0007669"/>
    <property type="project" value="UniProtKB-SubCell"/>
</dbReference>
<dbReference type="InterPro" id="IPR017441">
    <property type="entry name" value="Protein_kinase_ATP_BS"/>
</dbReference>
<evidence type="ECO:0000256" key="2">
    <source>
        <dbReference type="ARBA" id="ARBA00012513"/>
    </source>
</evidence>
<gene>
    <name evidence="18" type="ORF">MtrunA17_Chr2g0326601</name>
</gene>
<keyword evidence="11 15" id="KW-0472">Membrane</keyword>
<dbReference type="Gramene" id="rna12200">
    <property type="protein sequence ID" value="RHN75937.1"/>
    <property type="gene ID" value="gene12200"/>
</dbReference>
<evidence type="ECO:0000313" key="19">
    <source>
        <dbReference type="Proteomes" id="UP000265566"/>
    </source>
</evidence>
<dbReference type="FunFam" id="3.30.200.20:FF:000415">
    <property type="entry name" value="receptor-like serine/threonine-protein kinase NCRK"/>
    <property type="match status" value="1"/>
</dbReference>
<reference evidence="19" key="1">
    <citation type="journal article" date="2018" name="Nat. Plants">
        <title>Whole-genome landscape of Medicago truncatula symbiotic genes.</title>
        <authorList>
            <person name="Pecrix Y."/>
            <person name="Staton S.E."/>
            <person name="Sallet E."/>
            <person name="Lelandais-Briere C."/>
            <person name="Moreau S."/>
            <person name="Carrere S."/>
            <person name="Blein T."/>
            <person name="Jardinaud M.F."/>
            <person name="Latrasse D."/>
            <person name="Zouine M."/>
            <person name="Zahm M."/>
            <person name="Kreplak J."/>
            <person name="Mayjonade B."/>
            <person name="Satge C."/>
            <person name="Perez M."/>
            <person name="Cauet S."/>
            <person name="Marande W."/>
            <person name="Chantry-Darmon C."/>
            <person name="Lopez-Roques C."/>
            <person name="Bouchez O."/>
            <person name="Berard A."/>
            <person name="Debelle F."/>
            <person name="Munos S."/>
            <person name="Bendahmane A."/>
            <person name="Berges H."/>
            <person name="Niebel A."/>
            <person name="Buitink J."/>
            <person name="Frugier F."/>
            <person name="Benhamed M."/>
            <person name="Crespi M."/>
            <person name="Gouzy J."/>
            <person name="Gamas P."/>
        </authorList>
    </citation>
    <scope>NUCLEOTIDE SEQUENCE [LARGE SCALE GENOMIC DNA]</scope>
    <source>
        <strain evidence="19">cv. Jemalong A17</strain>
    </source>
</reference>
<evidence type="ECO:0000256" key="5">
    <source>
        <dbReference type="ARBA" id="ARBA00022679"/>
    </source>
</evidence>
<dbReference type="InterPro" id="IPR001245">
    <property type="entry name" value="Ser-Thr/Tyr_kinase_cat_dom"/>
</dbReference>
<keyword evidence="6 15" id="KW-0812">Transmembrane</keyword>
<evidence type="ECO:0000256" key="10">
    <source>
        <dbReference type="ARBA" id="ARBA00022989"/>
    </source>
</evidence>
<feature type="transmembrane region" description="Helical" evidence="15">
    <location>
        <begin position="101"/>
        <end position="125"/>
    </location>
</feature>
<comment type="catalytic activity">
    <reaction evidence="13">
        <text>L-seryl-[protein] + ATP = O-phospho-L-seryl-[protein] + ADP + H(+)</text>
        <dbReference type="Rhea" id="RHEA:17989"/>
        <dbReference type="Rhea" id="RHEA-COMP:9863"/>
        <dbReference type="Rhea" id="RHEA-COMP:11604"/>
        <dbReference type="ChEBI" id="CHEBI:15378"/>
        <dbReference type="ChEBI" id="CHEBI:29999"/>
        <dbReference type="ChEBI" id="CHEBI:30616"/>
        <dbReference type="ChEBI" id="CHEBI:83421"/>
        <dbReference type="ChEBI" id="CHEBI:456216"/>
        <dbReference type="EC" id="2.7.11.1"/>
    </reaction>
</comment>
<dbReference type="PROSITE" id="PS00107">
    <property type="entry name" value="PROTEIN_KINASE_ATP"/>
    <property type="match status" value="1"/>
</dbReference>
<dbReference type="InterPro" id="IPR047117">
    <property type="entry name" value="PERK1-13-like"/>
</dbReference>
<feature type="chain" id="PRO_5017470833" description="non-specific serine/threonine protein kinase" evidence="16">
    <location>
        <begin position="21"/>
        <end position="477"/>
    </location>
</feature>
<dbReference type="Gene3D" id="3.30.200.20">
    <property type="entry name" value="Phosphorylase Kinase, domain 1"/>
    <property type="match status" value="1"/>
</dbReference>
<evidence type="ECO:0000259" key="17">
    <source>
        <dbReference type="PROSITE" id="PS50011"/>
    </source>
</evidence>
<dbReference type="PROSITE" id="PS50011">
    <property type="entry name" value="PROTEIN_KINASE_DOM"/>
    <property type="match status" value="1"/>
</dbReference>
<dbReference type="Pfam" id="PF07714">
    <property type="entry name" value="PK_Tyr_Ser-Thr"/>
    <property type="match status" value="1"/>
</dbReference>
<evidence type="ECO:0000256" key="3">
    <source>
        <dbReference type="ARBA" id="ARBA00022475"/>
    </source>
</evidence>
<evidence type="ECO:0000256" key="6">
    <source>
        <dbReference type="ARBA" id="ARBA00022692"/>
    </source>
</evidence>
<dbReference type="PANTHER" id="PTHR47982:SF9">
    <property type="entry name" value="NON-SPECIFIC SERINE_THREONINE PROTEIN KINASE"/>
    <property type="match status" value="1"/>
</dbReference>
<protein>
    <recommendedName>
        <fullName evidence="2">non-specific serine/threonine protein kinase</fullName>
        <ecNumber evidence="2">2.7.11.1</ecNumber>
    </recommendedName>
</protein>
<evidence type="ECO:0000256" key="4">
    <source>
        <dbReference type="ARBA" id="ARBA00022527"/>
    </source>
</evidence>
<dbReference type="GO" id="GO:0005524">
    <property type="term" value="F:ATP binding"/>
    <property type="evidence" value="ECO:0007669"/>
    <property type="project" value="UniProtKB-UniRule"/>
</dbReference>
<keyword evidence="9 14" id="KW-0067">ATP-binding</keyword>
<evidence type="ECO:0000256" key="16">
    <source>
        <dbReference type="SAM" id="SignalP"/>
    </source>
</evidence>
<keyword evidence="16" id="KW-0732">Signal</keyword>
<dbReference type="SUPFAM" id="SSF56112">
    <property type="entry name" value="Protein kinase-like (PK-like)"/>
    <property type="match status" value="1"/>
</dbReference>
<evidence type="ECO:0000256" key="8">
    <source>
        <dbReference type="ARBA" id="ARBA00022777"/>
    </source>
</evidence>
<keyword evidence="7 14" id="KW-0547">Nucleotide-binding</keyword>
<keyword evidence="5 18" id="KW-0808">Transferase</keyword>
<dbReference type="OrthoDB" id="1866267at2759"/>
<keyword evidence="10 15" id="KW-1133">Transmembrane helix</keyword>
<evidence type="ECO:0000256" key="9">
    <source>
        <dbReference type="ARBA" id="ARBA00022840"/>
    </source>
</evidence>
<dbReference type="InterPro" id="IPR000719">
    <property type="entry name" value="Prot_kinase_dom"/>
</dbReference>
<feature type="binding site" evidence="14">
    <location>
        <position position="212"/>
    </location>
    <ligand>
        <name>ATP</name>
        <dbReference type="ChEBI" id="CHEBI:30616"/>
    </ligand>
</feature>
<dbReference type="GO" id="GO:0004674">
    <property type="term" value="F:protein serine/threonine kinase activity"/>
    <property type="evidence" value="ECO:0007669"/>
    <property type="project" value="UniProtKB-KW"/>
</dbReference>
<dbReference type="PANTHER" id="PTHR47982">
    <property type="entry name" value="PROLINE-RICH RECEPTOR-LIKE PROTEIN KINASE PERK4"/>
    <property type="match status" value="1"/>
</dbReference>
<evidence type="ECO:0000313" key="18">
    <source>
        <dbReference type="EMBL" id="RHN75937.1"/>
    </source>
</evidence>
<evidence type="ECO:0000256" key="12">
    <source>
        <dbReference type="ARBA" id="ARBA00047899"/>
    </source>
</evidence>
<dbReference type="InterPro" id="IPR011009">
    <property type="entry name" value="Kinase-like_dom_sf"/>
</dbReference>
<evidence type="ECO:0000256" key="13">
    <source>
        <dbReference type="ARBA" id="ARBA00048679"/>
    </source>
</evidence>
<evidence type="ECO:0000256" key="11">
    <source>
        <dbReference type="ARBA" id="ARBA00023136"/>
    </source>
</evidence>
<evidence type="ECO:0000256" key="1">
    <source>
        <dbReference type="ARBA" id="ARBA00004162"/>
    </source>
</evidence>
<comment type="subcellular location">
    <subcellularLocation>
        <location evidence="1">Cell membrane</location>
        <topology evidence="1">Single-pass membrane protein</topology>
    </subcellularLocation>
</comment>
<dbReference type="EMBL" id="PSQE01000002">
    <property type="protein sequence ID" value="RHN75937.1"/>
    <property type="molecule type" value="Genomic_DNA"/>
</dbReference>
<keyword evidence="3" id="KW-1003">Cell membrane</keyword>
<evidence type="ECO:0000256" key="7">
    <source>
        <dbReference type="ARBA" id="ARBA00022741"/>
    </source>
</evidence>
<evidence type="ECO:0000256" key="15">
    <source>
        <dbReference type="SAM" id="Phobius"/>
    </source>
</evidence>